<evidence type="ECO:0000313" key="3">
    <source>
        <dbReference type="Proteomes" id="UP000634136"/>
    </source>
</evidence>
<sequence length="70" mass="7806">MVTTSLRKNCSGACEVIVRDYDLHGFENATSLRLPAMMMVADSGSDDDSDRNSSSSMFVKGEEEKIVKWR</sequence>
<reference evidence="2" key="1">
    <citation type="submission" date="2020-09" db="EMBL/GenBank/DDBJ databases">
        <title>Genome-Enabled Discovery of Anthraquinone Biosynthesis in Senna tora.</title>
        <authorList>
            <person name="Kang S.-H."/>
            <person name="Pandey R.P."/>
            <person name="Lee C.-M."/>
            <person name="Sim J.-S."/>
            <person name="Jeong J.-T."/>
            <person name="Choi B.-S."/>
            <person name="Jung M."/>
            <person name="Ginzburg D."/>
            <person name="Zhao K."/>
            <person name="Won S.Y."/>
            <person name="Oh T.-J."/>
            <person name="Yu Y."/>
            <person name="Kim N.-H."/>
            <person name="Lee O.R."/>
            <person name="Lee T.-H."/>
            <person name="Bashyal P."/>
            <person name="Kim T.-S."/>
            <person name="Lee W.-H."/>
            <person name="Kawkins C."/>
            <person name="Kim C.-K."/>
            <person name="Kim J.S."/>
            <person name="Ahn B.O."/>
            <person name="Rhee S.Y."/>
            <person name="Sohng J.K."/>
        </authorList>
    </citation>
    <scope>NUCLEOTIDE SEQUENCE</scope>
    <source>
        <tissue evidence="2">Leaf</tissue>
    </source>
</reference>
<dbReference type="AlphaFoldDB" id="A0A834SP14"/>
<name>A0A834SP14_9FABA</name>
<comment type="caution">
    <text evidence="2">The sequence shown here is derived from an EMBL/GenBank/DDBJ whole genome shotgun (WGS) entry which is preliminary data.</text>
</comment>
<keyword evidence="3" id="KW-1185">Reference proteome</keyword>
<feature type="region of interest" description="Disordered" evidence="1">
    <location>
        <begin position="42"/>
        <end position="70"/>
    </location>
</feature>
<dbReference type="Proteomes" id="UP000634136">
    <property type="component" value="Unassembled WGS sequence"/>
</dbReference>
<accession>A0A834SP14</accession>
<dbReference type="EMBL" id="JAAIUW010000012">
    <property type="protein sequence ID" value="KAF7808030.1"/>
    <property type="molecule type" value="Genomic_DNA"/>
</dbReference>
<feature type="compositionally biased region" description="Basic and acidic residues" evidence="1">
    <location>
        <begin position="60"/>
        <end position="70"/>
    </location>
</feature>
<protein>
    <submittedName>
        <fullName evidence="2">Uncharacterized protein</fullName>
    </submittedName>
</protein>
<evidence type="ECO:0000313" key="2">
    <source>
        <dbReference type="EMBL" id="KAF7808030.1"/>
    </source>
</evidence>
<organism evidence="2 3">
    <name type="scientific">Senna tora</name>
    <dbReference type="NCBI Taxonomy" id="362788"/>
    <lineage>
        <taxon>Eukaryota</taxon>
        <taxon>Viridiplantae</taxon>
        <taxon>Streptophyta</taxon>
        <taxon>Embryophyta</taxon>
        <taxon>Tracheophyta</taxon>
        <taxon>Spermatophyta</taxon>
        <taxon>Magnoliopsida</taxon>
        <taxon>eudicotyledons</taxon>
        <taxon>Gunneridae</taxon>
        <taxon>Pentapetalae</taxon>
        <taxon>rosids</taxon>
        <taxon>fabids</taxon>
        <taxon>Fabales</taxon>
        <taxon>Fabaceae</taxon>
        <taxon>Caesalpinioideae</taxon>
        <taxon>Cassia clade</taxon>
        <taxon>Senna</taxon>
    </lineage>
</organism>
<proteinExistence type="predicted"/>
<gene>
    <name evidence="2" type="ORF">G2W53_040191</name>
</gene>
<evidence type="ECO:0000256" key="1">
    <source>
        <dbReference type="SAM" id="MobiDB-lite"/>
    </source>
</evidence>